<evidence type="ECO:0000313" key="2">
    <source>
        <dbReference type="EMBL" id="CAE1276666.1"/>
    </source>
</evidence>
<dbReference type="OrthoDB" id="44820at2759"/>
<gene>
    <name evidence="2" type="ORF">SPHA_40166</name>
</gene>
<comment type="caution">
    <text evidence="2">The sequence shown here is derived from an EMBL/GenBank/DDBJ whole genome shotgun (WGS) entry which is preliminary data.</text>
</comment>
<dbReference type="AlphaFoldDB" id="A0A812CT53"/>
<evidence type="ECO:0000313" key="3">
    <source>
        <dbReference type="Proteomes" id="UP000597762"/>
    </source>
</evidence>
<name>A0A812CT53_ACAPH</name>
<dbReference type="EMBL" id="CAHIKZ030001894">
    <property type="protein sequence ID" value="CAE1276666.1"/>
    <property type="molecule type" value="Genomic_DNA"/>
</dbReference>
<reference evidence="2" key="1">
    <citation type="submission" date="2021-01" db="EMBL/GenBank/DDBJ databases">
        <authorList>
            <person name="Li R."/>
            <person name="Bekaert M."/>
        </authorList>
    </citation>
    <scope>NUCLEOTIDE SEQUENCE</scope>
    <source>
        <strain evidence="2">Farmed</strain>
    </source>
</reference>
<protein>
    <submittedName>
        <fullName evidence="2">Uncharacterized protein</fullName>
    </submittedName>
</protein>
<sequence length="240" mass="26736">MPVQVRTLNLKLIKWAQLRVTSYVTHLDTKKFNETVRGHCTALSLGTIDQFGQIAPTSQPRAELLNCNPIPALTQSKDNFLDPCCSHGSTSSLDVTTCSFHLSGDKPGIGPTTVVEVLVPACTKTQPPCSSLSWSNSQPKSQLVSYSCEKHKSLELTCNPSPSPGSSKPPAQRNGPSEEQLHQVKERLIEVVPNFFKRTHDYRLYNPNMVFINNFWGKETVHRGLSAYMMELSNNYLFVI</sequence>
<feature type="region of interest" description="Disordered" evidence="1">
    <location>
        <begin position="158"/>
        <end position="180"/>
    </location>
</feature>
<evidence type="ECO:0000256" key="1">
    <source>
        <dbReference type="SAM" id="MobiDB-lite"/>
    </source>
</evidence>
<accession>A0A812CT53</accession>
<proteinExistence type="predicted"/>
<keyword evidence="3" id="KW-1185">Reference proteome</keyword>
<dbReference type="Proteomes" id="UP000597762">
    <property type="component" value="Unassembled WGS sequence"/>
</dbReference>
<organism evidence="2 3">
    <name type="scientific">Acanthosepion pharaonis</name>
    <name type="common">Pharaoh cuttlefish</name>
    <name type="synonym">Sepia pharaonis</name>
    <dbReference type="NCBI Taxonomy" id="158019"/>
    <lineage>
        <taxon>Eukaryota</taxon>
        <taxon>Metazoa</taxon>
        <taxon>Spiralia</taxon>
        <taxon>Lophotrochozoa</taxon>
        <taxon>Mollusca</taxon>
        <taxon>Cephalopoda</taxon>
        <taxon>Coleoidea</taxon>
        <taxon>Decapodiformes</taxon>
        <taxon>Sepiida</taxon>
        <taxon>Sepiina</taxon>
        <taxon>Sepiidae</taxon>
        <taxon>Acanthosepion</taxon>
    </lineage>
</organism>